<dbReference type="AlphaFoldDB" id="A0A3A9AM25"/>
<protein>
    <submittedName>
        <fullName evidence="2">DUF4422 domain-containing protein</fullName>
    </submittedName>
</protein>
<evidence type="ECO:0000259" key="1">
    <source>
        <dbReference type="Pfam" id="PF14393"/>
    </source>
</evidence>
<dbReference type="InterPro" id="IPR025536">
    <property type="entry name" value="DUF4422"/>
</dbReference>
<dbReference type="Pfam" id="PF14393">
    <property type="entry name" value="DUF4422"/>
    <property type="match status" value="1"/>
</dbReference>
<organism evidence="2 3">
    <name type="scientific">Parablautia intestinalis</name>
    <dbReference type="NCBI Taxonomy" id="2320100"/>
    <lineage>
        <taxon>Bacteria</taxon>
        <taxon>Bacillati</taxon>
        <taxon>Bacillota</taxon>
        <taxon>Clostridia</taxon>
        <taxon>Lachnospirales</taxon>
        <taxon>Lachnospiraceae</taxon>
        <taxon>Parablautia</taxon>
    </lineage>
</organism>
<comment type="caution">
    <text evidence="2">The sequence shown here is derived from an EMBL/GenBank/DDBJ whole genome shotgun (WGS) entry which is preliminary data.</text>
</comment>
<proteinExistence type="predicted"/>
<feature type="domain" description="DUF4422" evidence="1">
    <location>
        <begin position="109"/>
        <end position="178"/>
    </location>
</feature>
<gene>
    <name evidence="2" type="ORF">D7V94_06795</name>
</gene>
<dbReference type="Proteomes" id="UP000280696">
    <property type="component" value="Unassembled WGS sequence"/>
</dbReference>
<keyword evidence="3" id="KW-1185">Reference proteome</keyword>
<accession>A0A3A9AM25</accession>
<dbReference type="OrthoDB" id="9798746at2"/>
<evidence type="ECO:0000313" key="2">
    <source>
        <dbReference type="EMBL" id="RKI92502.1"/>
    </source>
</evidence>
<sequence>MKNNPVEIEGIPVIDLEHAATLKNGTILVALHEKYLADAIKNLREKGFFNLISISFDSDIWSSIRWNWLYEHERKCGTTFLSLEDALNKDLHVYVAHSITDKTLKDVFPIRKFEIPIQVGAILTDKKIFSIRDDQGENISEKNRQYCELTALYWIWKNDKSKYAGLSHYRRRFKINEEQA</sequence>
<dbReference type="EMBL" id="RAYQ01000005">
    <property type="protein sequence ID" value="RKI92502.1"/>
    <property type="molecule type" value="Genomic_DNA"/>
</dbReference>
<name>A0A3A9AM25_9FIRM</name>
<reference evidence="2 3" key="1">
    <citation type="submission" date="2018-09" db="EMBL/GenBank/DDBJ databases">
        <title>Murine metabolic-syndrome-specific gut microbial biobank.</title>
        <authorList>
            <person name="Liu C."/>
        </authorList>
    </citation>
    <scope>NUCLEOTIDE SEQUENCE [LARGE SCALE GENOMIC DNA]</scope>
    <source>
        <strain evidence="2 3">0.1xD8-82</strain>
    </source>
</reference>
<evidence type="ECO:0000313" key="3">
    <source>
        <dbReference type="Proteomes" id="UP000280696"/>
    </source>
</evidence>